<dbReference type="PROSITE" id="PS51207">
    <property type="entry name" value="PXA"/>
    <property type="match status" value="1"/>
</dbReference>
<proteinExistence type="predicted"/>
<name>A0ABR3G7X1_9PEZI</name>
<dbReference type="Proteomes" id="UP001447188">
    <property type="component" value="Unassembled WGS sequence"/>
</dbReference>
<sequence>MAPARPPMPGYLPPAASPSPPRVVTPPPSTLTAAAGTVDKPTLALIRRVLCSHAPPSTPLEELLPPLTGSPEIDLQVWALLALVVRDFVASWYGTLTNDTELVTEVVRIVGVVVGGVAARVGKIDLSVLLLDELPAVLENHINDFRLAQARTATYLSPNLTHAQIFHNLQPHPALAASPDSERLYLKLVSSGLLAVLLPPGDLESDCERSLLREILGSMVLWNAVDKLSEPGTLYEIITKLLGLLSGGVDQPGEPDREPDPEPEKPETKPSNGSDGRRRRSSTTVSKTTTTAMSEKPPLPAPPPPPPPYPPLLIPPALDTLLTLASRALGLLRTFLASLLHTIHTPVPPPVREKPLLRMSIFRLAATYLRLPSLQPWLIGNLLLLTRPLTTRTNPPGAVLDALLSSVVNTQLSSPSLAAIALRLARDTLFAPPRPQPCPSRVRAAAEDAIVDAIPSVLKTLWFPDGDARKRVRELYLEVWADKEINKYLMYQVLDLVVGRVAPELVEVGPAELRRGRVRMGA</sequence>
<keyword evidence="4" id="KW-1185">Reference proteome</keyword>
<feature type="compositionally biased region" description="Basic and acidic residues" evidence="1">
    <location>
        <begin position="254"/>
        <end position="268"/>
    </location>
</feature>
<feature type="domain" description="PXA" evidence="2">
    <location>
        <begin position="70"/>
        <end position="246"/>
    </location>
</feature>
<organism evidence="3 4">
    <name type="scientific">Discina gigas</name>
    <dbReference type="NCBI Taxonomy" id="1032678"/>
    <lineage>
        <taxon>Eukaryota</taxon>
        <taxon>Fungi</taxon>
        <taxon>Dikarya</taxon>
        <taxon>Ascomycota</taxon>
        <taxon>Pezizomycotina</taxon>
        <taxon>Pezizomycetes</taxon>
        <taxon>Pezizales</taxon>
        <taxon>Discinaceae</taxon>
        <taxon>Discina</taxon>
    </lineage>
</organism>
<dbReference type="PANTHER" id="PTHR22775:SF3">
    <property type="entry name" value="SORTING NEXIN-13"/>
    <property type="match status" value="1"/>
</dbReference>
<dbReference type="SMART" id="SM00313">
    <property type="entry name" value="PXA"/>
    <property type="match status" value="1"/>
</dbReference>
<dbReference type="EMBL" id="JBBBZM010000191">
    <property type="protein sequence ID" value="KAL0632054.1"/>
    <property type="molecule type" value="Genomic_DNA"/>
</dbReference>
<gene>
    <name evidence="3" type="ORF">Q9L58_009085</name>
</gene>
<protein>
    <recommendedName>
        <fullName evidence="2">PXA domain-containing protein</fullName>
    </recommendedName>
</protein>
<accession>A0ABR3G7X1</accession>
<feature type="region of interest" description="Disordered" evidence="1">
    <location>
        <begin position="1"/>
        <end position="28"/>
    </location>
</feature>
<dbReference type="Pfam" id="PF02194">
    <property type="entry name" value="PXA"/>
    <property type="match status" value="1"/>
</dbReference>
<reference evidence="3 4" key="1">
    <citation type="submission" date="2024-02" db="EMBL/GenBank/DDBJ databases">
        <title>Discinaceae phylogenomics.</title>
        <authorList>
            <person name="Dirks A.C."/>
            <person name="James T.Y."/>
        </authorList>
    </citation>
    <scope>NUCLEOTIDE SEQUENCE [LARGE SCALE GENOMIC DNA]</scope>
    <source>
        <strain evidence="3 4">ACD0624</strain>
    </source>
</reference>
<feature type="compositionally biased region" description="Pro residues" evidence="1">
    <location>
        <begin position="297"/>
        <end position="312"/>
    </location>
</feature>
<comment type="caution">
    <text evidence="3">The sequence shown here is derived from an EMBL/GenBank/DDBJ whole genome shotgun (WGS) entry which is preliminary data.</text>
</comment>
<dbReference type="InterPro" id="IPR003114">
    <property type="entry name" value="Phox_assoc"/>
</dbReference>
<feature type="region of interest" description="Disordered" evidence="1">
    <location>
        <begin position="248"/>
        <end position="312"/>
    </location>
</feature>
<dbReference type="PANTHER" id="PTHR22775">
    <property type="entry name" value="SORTING NEXIN"/>
    <property type="match status" value="1"/>
</dbReference>
<evidence type="ECO:0000313" key="3">
    <source>
        <dbReference type="EMBL" id="KAL0632054.1"/>
    </source>
</evidence>
<evidence type="ECO:0000313" key="4">
    <source>
        <dbReference type="Proteomes" id="UP001447188"/>
    </source>
</evidence>
<evidence type="ECO:0000259" key="2">
    <source>
        <dbReference type="PROSITE" id="PS51207"/>
    </source>
</evidence>
<feature type="compositionally biased region" description="Low complexity" evidence="1">
    <location>
        <begin position="282"/>
        <end position="291"/>
    </location>
</feature>
<evidence type="ECO:0000256" key="1">
    <source>
        <dbReference type="SAM" id="MobiDB-lite"/>
    </source>
</evidence>